<evidence type="ECO:0000259" key="2">
    <source>
        <dbReference type="Pfam" id="PF13439"/>
    </source>
</evidence>
<feature type="domain" description="Glycosyltransferase subfamily 4-like N-terminal" evidence="2">
    <location>
        <begin position="12"/>
        <end position="177"/>
    </location>
</feature>
<evidence type="ECO:0000259" key="1">
    <source>
        <dbReference type="Pfam" id="PF00534"/>
    </source>
</evidence>
<gene>
    <name evidence="3" type="ORF">EP13_08140</name>
</gene>
<dbReference type="InterPro" id="IPR050194">
    <property type="entry name" value="Glycosyltransferase_grp1"/>
</dbReference>
<feature type="domain" description="Glycosyl transferase family 1" evidence="1">
    <location>
        <begin position="189"/>
        <end position="303"/>
    </location>
</feature>
<evidence type="ECO:0000313" key="3">
    <source>
        <dbReference type="EMBL" id="AIF98653.1"/>
    </source>
</evidence>
<dbReference type="GeneID" id="78254882"/>
<name>A0A075NYP7_9ALTE</name>
<dbReference type="Pfam" id="PF00534">
    <property type="entry name" value="Glycos_transf_1"/>
    <property type="match status" value="1"/>
</dbReference>
<dbReference type="eggNOG" id="COG0438">
    <property type="taxonomic scope" value="Bacteria"/>
</dbReference>
<dbReference type="InterPro" id="IPR001296">
    <property type="entry name" value="Glyco_trans_1"/>
</dbReference>
<proteinExistence type="predicted"/>
<evidence type="ECO:0000313" key="4">
    <source>
        <dbReference type="Proteomes" id="UP000056090"/>
    </source>
</evidence>
<dbReference type="KEGG" id="aal:EP13_08140"/>
<dbReference type="EMBL" id="CP008849">
    <property type="protein sequence ID" value="AIF98653.1"/>
    <property type="molecule type" value="Genomic_DNA"/>
</dbReference>
<dbReference type="SUPFAM" id="SSF53756">
    <property type="entry name" value="UDP-Glycosyltransferase/glycogen phosphorylase"/>
    <property type="match status" value="1"/>
</dbReference>
<dbReference type="PANTHER" id="PTHR45947:SF3">
    <property type="entry name" value="SULFOQUINOVOSYL TRANSFERASE SQD2"/>
    <property type="match status" value="1"/>
</dbReference>
<dbReference type="PANTHER" id="PTHR45947">
    <property type="entry name" value="SULFOQUINOVOSYL TRANSFERASE SQD2"/>
    <property type="match status" value="1"/>
</dbReference>
<dbReference type="Proteomes" id="UP000056090">
    <property type="component" value="Chromosome"/>
</dbReference>
<dbReference type="Gene3D" id="3.40.50.2000">
    <property type="entry name" value="Glycogen Phosphorylase B"/>
    <property type="match status" value="2"/>
</dbReference>
<organism evidence="3 4">
    <name type="scientific">Alteromonas australica</name>
    <dbReference type="NCBI Taxonomy" id="589873"/>
    <lineage>
        <taxon>Bacteria</taxon>
        <taxon>Pseudomonadati</taxon>
        <taxon>Pseudomonadota</taxon>
        <taxon>Gammaproteobacteria</taxon>
        <taxon>Alteromonadales</taxon>
        <taxon>Alteromonadaceae</taxon>
        <taxon>Alteromonas/Salinimonas group</taxon>
        <taxon>Alteromonas</taxon>
    </lineage>
</organism>
<dbReference type="InterPro" id="IPR028098">
    <property type="entry name" value="Glyco_trans_4-like_N"/>
</dbReference>
<protein>
    <recommendedName>
        <fullName evidence="5">Glycosyl transferase</fullName>
    </recommendedName>
</protein>
<evidence type="ECO:0008006" key="5">
    <source>
        <dbReference type="Google" id="ProtNLM"/>
    </source>
</evidence>
<keyword evidence="4" id="KW-1185">Reference proteome</keyword>
<dbReference type="CDD" id="cd03801">
    <property type="entry name" value="GT4_PimA-like"/>
    <property type="match status" value="1"/>
</dbReference>
<dbReference type="RefSeq" id="WP_044056823.1">
    <property type="nucleotide sequence ID" value="NZ_CBCSKJ010000001.1"/>
</dbReference>
<accession>A0A075NYP7</accession>
<dbReference type="Pfam" id="PF13439">
    <property type="entry name" value="Glyco_transf_4"/>
    <property type="match status" value="1"/>
</dbReference>
<sequence>MRVLHICESVTGGIATYLNELIPHQISIYGIENVKLIVASEQLEELTVPLSIIDTFEQLNRRSVPAQWKMARTYLKGVNEFQPSVVHLHSTFAGFWFRLPLLFTQKKPYKIVYCSHGWAFDMQKPIWVKRLFAFIEKSLLGCTDNVVCISEHDKRSAVSFGIAKEKLKVVRNTVELAEDEILPISLDNDFINYLYVGRFDKQKGFDVLAEAVRLSNNSKFRVYCIGGAVVSNTDTAECFKDPRLIALGWKQKKEVLQYMKGCDGLIVPSRWEGFGLVALEALVCGCPVFHSGAGGLPEILPNSEFSTQLSAPLMSSLLELFEHTTKSSLVSLKQRLNQEFNLTYTMRDLTMLLDGIYKGLN</sequence>
<dbReference type="AlphaFoldDB" id="A0A075NYP7"/>
<dbReference type="GO" id="GO:0016757">
    <property type="term" value="F:glycosyltransferase activity"/>
    <property type="evidence" value="ECO:0007669"/>
    <property type="project" value="InterPro"/>
</dbReference>
<reference evidence="3 4" key="1">
    <citation type="submission" date="2014-06" db="EMBL/GenBank/DDBJ databases">
        <title>Genomes of Alteromonas australica, a world apart.</title>
        <authorList>
            <person name="Gonzaga A."/>
            <person name="Lopez-Perez M."/>
            <person name="Rodriguez-Valera F."/>
        </authorList>
    </citation>
    <scope>NUCLEOTIDE SEQUENCE [LARGE SCALE GENOMIC DNA]</scope>
    <source>
        <strain evidence="3 4">H 17</strain>
    </source>
</reference>